<name>A0A6A0H6W1_HYAAZ</name>
<dbReference type="OrthoDB" id="1111004at2759"/>
<evidence type="ECO:0000313" key="7">
    <source>
        <dbReference type="EMBL" id="KAA0200445.1"/>
    </source>
</evidence>
<dbReference type="GO" id="GO:0016020">
    <property type="term" value="C:membrane"/>
    <property type="evidence" value="ECO:0007669"/>
    <property type="project" value="UniProtKB-SubCell"/>
</dbReference>
<comment type="caution">
    <text evidence="7">The sequence shown here is derived from an EMBL/GenBank/DDBJ whole genome shotgun (WGS) entry which is preliminary data.</text>
</comment>
<sequence>MELLCCLIVISGLEGRSSSGLAAVCCTMLFAGLQVYKTQLGSSRLLTLVAGYVSSWIFVFLLISINSLEQVLFGAGFQAKLPEVVLCFIIACGAAATVHRVSGTVCFLCSIVALYFINRISEEYQSQNNHAGLYAKKKK</sequence>
<dbReference type="PANTHER" id="PTHR32001:SF1">
    <property type="entry name" value="KERATINOCYTE-ASSOCIATED PROTEIN 2"/>
    <property type="match status" value="1"/>
</dbReference>
<reference evidence="7" key="3">
    <citation type="submission" date="2019-06" db="EMBL/GenBank/DDBJ databases">
        <authorList>
            <person name="Poynton C."/>
            <person name="Hasenbein S."/>
            <person name="Benoit J.B."/>
            <person name="Sepulveda M.S."/>
            <person name="Poelchau M.F."/>
            <person name="Murali S.C."/>
            <person name="Chen S."/>
            <person name="Glastad K.M."/>
            <person name="Werren J.H."/>
            <person name="Vineis J.H."/>
            <person name="Bowen J.L."/>
            <person name="Friedrich M."/>
            <person name="Jones J."/>
            <person name="Robertson H.M."/>
            <person name="Feyereisen R."/>
            <person name="Mechler-Hickson A."/>
            <person name="Mathers N."/>
            <person name="Lee C.E."/>
            <person name="Colbourne J.K."/>
            <person name="Biales A."/>
            <person name="Johnston J.S."/>
            <person name="Wellborn G.A."/>
            <person name="Rosendale A.J."/>
            <person name="Cridge A.G."/>
            <person name="Munoz-Torres M.C."/>
            <person name="Bain P.A."/>
            <person name="Manny A.R."/>
            <person name="Major K.M."/>
            <person name="Lambert F.N."/>
            <person name="Vulpe C.D."/>
            <person name="Tuck P."/>
            <person name="Blalock B.J."/>
            <person name="Lin Y.-Y."/>
            <person name="Smith M.E."/>
            <person name="Ochoa-Acuna H."/>
            <person name="Chen M.-J.M."/>
            <person name="Childers C.P."/>
            <person name="Qu J."/>
            <person name="Dugan S."/>
            <person name="Lee S.L."/>
            <person name="Chao H."/>
            <person name="Dinh H."/>
            <person name="Han Y."/>
            <person name="Doddapaneni H."/>
            <person name="Worley K.C."/>
            <person name="Muzny D.M."/>
            <person name="Gibbs R.A."/>
            <person name="Richards S."/>
        </authorList>
    </citation>
    <scope>NUCLEOTIDE SEQUENCE</scope>
    <source>
        <strain evidence="7">HAZT.00-mixed</strain>
        <tissue evidence="7">Whole organism</tissue>
    </source>
</reference>
<dbReference type="EMBL" id="JQDR03006305">
    <property type="protein sequence ID" value="KAA0200445.1"/>
    <property type="molecule type" value="Genomic_DNA"/>
</dbReference>
<gene>
    <name evidence="7" type="ORF">HAZT_HAZT001205</name>
</gene>
<evidence type="ECO:0000256" key="4">
    <source>
        <dbReference type="ARBA" id="ARBA00022989"/>
    </source>
</evidence>
<evidence type="ECO:0000256" key="3">
    <source>
        <dbReference type="ARBA" id="ARBA00022692"/>
    </source>
</evidence>
<feature type="transmembrane region" description="Helical" evidence="6">
    <location>
        <begin position="84"/>
        <end position="117"/>
    </location>
</feature>
<protein>
    <submittedName>
        <fullName evidence="7">Uncharacterized protein</fullName>
    </submittedName>
</protein>
<organism evidence="7">
    <name type="scientific">Hyalella azteca</name>
    <name type="common">Amphipod</name>
    <dbReference type="NCBI Taxonomy" id="294128"/>
    <lineage>
        <taxon>Eukaryota</taxon>
        <taxon>Metazoa</taxon>
        <taxon>Ecdysozoa</taxon>
        <taxon>Arthropoda</taxon>
        <taxon>Crustacea</taxon>
        <taxon>Multicrustacea</taxon>
        <taxon>Malacostraca</taxon>
        <taxon>Eumalacostraca</taxon>
        <taxon>Peracarida</taxon>
        <taxon>Amphipoda</taxon>
        <taxon>Senticaudata</taxon>
        <taxon>Talitrida</taxon>
        <taxon>Talitroidea</taxon>
        <taxon>Hyalellidae</taxon>
        <taxon>Hyalella</taxon>
    </lineage>
</organism>
<dbReference type="Pfam" id="PF09775">
    <property type="entry name" value="Keratin_assoc"/>
    <property type="match status" value="1"/>
</dbReference>
<evidence type="ECO:0000256" key="2">
    <source>
        <dbReference type="ARBA" id="ARBA00007279"/>
    </source>
</evidence>
<accession>A0A6A0H6W1</accession>
<evidence type="ECO:0000256" key="5">
    <source>
        <dbReference type="ARBA" id="ARBA00023136"/>
    </source>
</evidence>
<dbReference type="Proteomes" id="UP000711488">
    <property type="component" value="Unassembled WGS sequence"/>
</dbReference>
<comment type="similarity">
    <text evidence="2">Belongs to the KRTCAP2 family.</text>
</comment>
<proteinExistence type="inferred from homology"/>
<keyword evidence="5 6" id="KW-0472">Membrane</keyword>
<keyword evidence="4 6" id="KW-1133">Transmembrane helix</keyword>
<dbReference type="PANTHER" id="PTHR32001">
    <property type="entry name" value="KERATINOCYTE-ASSOCIATED PROTEIN 2"/>
    <property type="match status" value="1"/>
</dbReference>
<reference evidence="7" key="2">
    <citation type="journal article" date="2018" name="Environ. Sci. Technol.">
        <title>The Toxicogenome of Hyalella azteca: A Model for Sediment Ecotoxicology and Evolutionary Toxicology.</title>
        <authorList>
            <person name="Poynton H.C."/>
            <person name="Hasenbein S."/>
            <person name="Benoit J.B."/>
            <person name="Sepulveda M.S."/>
            <person name="Poelchau M.F."/>
            <person name="Hughes D.S.T."/>
            <person name="Murali S.C."/>
            <person name="Chen S."/>
            <person name="Glastad K.M."/>
            <person name="Goodisman M.A.D."/>
            <person name="Werren J.H."/>
            <person name="Vineis J.H."/>
            <person name="Bowen J.L."/>
            <person name="Friedrich M."/>
            <person name="Jones J."/>
            <person name="Robertson H.M."/>
            <person name="Feyereisen R."/>
            <person name="Mechler-Hickson A."/>
            <person name="Mathers N."/>
            <person name="Lee C.E."/>
            <person name="Colbourne J.K."/>
            <person name="Biales A."/>
            <person name="Johnston J.S."/>
            <person name="Wellborn G.A."/>
            <person name="Rosendale A.J."/>
            <person name="Cridge A.G."/>
            <person name="Munoz-Torres M.C."/>
            <person name="Bain P.A."/>
            <person name="Manny A.R."/>
            <person name="Major K.M."/>
            <person name="Lambert F.N."/>
            <person name="Vulpe C.D."/>
            <person name="Tuck P."/>
            <person name="Blalock B.J."/>
            <person name="Lin Y.Y."/>
            <person name="Smith M.E."/>
            <person name="Ochoa-Acuna H."/>
            <person name="Chen M.M."/>
            <person name="Childers C.P."/>
            <person name="Qu J."/>
            <person name="Dugan S."/>
            <person name="Lee S.L."/>
            <person name="Chao H."/>
            <person name="Dinh H."/>
            <person name="Han Y."/>
            <person name="Doddapaneni H."/>
            <person name="Worley K.C."/>
            <person name="Muzny D.M."/>
            <person name="Gibbs R.A."/>
            <person name="Richards S."/>
        </authorList>
    </citation>
    <scope>NUCLEOTIDE SEQUENCE</scope>
    <source>
        <strain evidence="7">HAZT.00-mixed</strain>
        <tissue evidence="7">Whole organism</tissue>
    </source>
</reference>
<evidence type="ECO:0000256" key="1">
    <source>
        <dbReference type="ARBA" id="ARBA00004141"/>
    </source>
</evidence>
<reference evidence="7" key="1">
    <citation type="submission" date="2014-08" db="EMBL/GenBank/DDBJ databases">
        <authorList>
            <person name="Murali S."/>
            <person name="Richards S."/>
            <person name="Bandaranaike D."/>
            <person name="Bellair M."/>
            <person name="Blankenburg K."/>
            <person name="Chao H."/>
            <person name="Dinh H."/>
            <person name="Doddapaneni H."/>
            <person name="Dugan-Rocha S."/>
            <person name="Elkadiri S."/>
            <person name="Gnanaolivu R."/>
            <person name="Hughes D."/>
            <person name="Lee S."/>
            <person name="Li M."/>
            <person name="Ming W."/>
            <person name="Munidasa M."/>
            <person name="Muniz J."/>
            <person name="Nguyen L."/>
            <person name="Osuji N."/>
            <person name="Pu L.-L."/>
            <person name="Puazo M."/>
            <person name="Skinner E."/>
            <person name="Qu C."/>
            <person name="Quiroz J."/>
            <person name="Raj R."/>
            <person name="Weissenberger G."/>
            <person name="Xin Y."/>
            <person name="Zou X."/>
            <person name="Han Y."/>
            <person name="Worley K."/>
            <person name="Muzny D."/>
            <person name="Gibbs R."/>
        </authorList>
    </citation>
    <scope>NUCLEOTIDE SEQUENCE</scope>
    <source>
        <strain evidence="7">HAZT.00-mixed</strain>
        <tissue evidence="7">Whole organism</tissue>
    </source>
</reference>
<keyword evidence="3 6" id="KW-0812">Transmembrane</keyword>
<dbReference type="AlphaFoldDB" id="A0A6A0H6W1"/>
<feature type="transmembrane region" description="Helical" evidence="6">
    <location>
        <begin position="46"/>
        <end position="63"/>
    </location>
</feature>
<evidence type="ECO:0000256" key="6">
    <source>
        <dbReference type="SAM" id="Phobius"/>
    </source>
</evidence>
<comment type="subcellular location">
    <subcellularLocation>
        <location evidence="1">Membrane</location>
        <topology evidence="1">Multi-pass membrane protein</topology>
    </subcellularLocation>
</comment>
<dbReference type="InterPro" id="IPR018614">
    <property type="entry name" value="KRTCAP2"/>
</dbReference>